<feature type="signal peptide" evidence="1">
    <location>
        <begin position="1"/>
        <end position="19"/>
    </location>
</feature>
<dbReference type="EMBL" id="GGFM01009362">
    <property type="protein sequence ID" value="MBW30113.1"/>
    <property type="molecule type" value="Transcribed_RNA"/>
</dbReference>
<keyword evidence="1" id="KW-0732">Signal</keyword>
<feature type="chain" id="PRO_5014792041" evidence="1">
    <location>
        <begin position="20"/>
        <end position="73"/>
    </location>
</feature>
<evidence type="ECO:0000313" key="2">
    <source>
        <dbReference type="EMBL" id="MBW30113.1"/>
    </source>
</evidence>
<protein>
    <submittedName>
        <fullName evidence="2">Putative secreted peptide</fullName>
    </submittedName>
</protein>
<accession>A0A2M3ZNN3</accession>
<proteinExistence type="predicted"/>
<organism evidence="2">
    <name type="scientific">Anopheles braziliensis</name>
    <dbReference type="NCBI Taxonomy" id="58242"/>
    <lineage>
        <taxon>Eukaryota</taxon>
        <taxon>Metazoa</taxon>
        <taxon>Ecdysozoa</taxon>
        <taxon>Arthropoda</taxon>
        <taxon>Hexapoda</taxon>
        <taxon>Insecta</taxon>
        <taxon>Pterygota</taxon>
        <taxon>Neoptera</taxon>
        <taxon>Endopterygota</taxon>
        <taxon>Diptera</taxon>
        <taxon>Nematocera</taxon>
        <taxon>Culicoidea</taxon>
        <taxon>Culicidae</taxon>
        <taxon>Anophelinae</taxon>
        <taxon>Anopheles</taxon>
    </lineage>
</organism>
<sequence length="73" mass="8887">MMMVMLLLLLLLLMGFHEWRHNGRFHRGQLQTDLWSNVRLHLIEDRRFTTEDGEGRFRGFAVFVLERENTRSR</sequence>
<name>A0A2M3ZNN3_9DIPT</name>
<evidence type="ECO:0000256" key="1">
    <source>
        <dbReference type="SAM" id="SignalP"/>
    </source>
</evidence>
<dbReference type="AlphaFoldDB" id="A0A2M3ZNN3"/>
<reference evidence="2" key="1">
    <citation type="submission" date="2018-01" db="EMBL/GenBank/DDBJ databases">
        <title>An insight into the sialome of Amazonian anophelines.</title>
        <authorList>
            <person name="Ribeiro J.M."/>
            <person name="Scarpassa V."/>
            <person name="Calvo E."/>
        </authorList>
    </citation>
    <scope>NUCLEOTIDE SEQUENCE</scope>
    <source>
        <tissue evidence="2">Salivary glands</tissue>
    </source>
</reference>